<gene>
    <name evidence="6" type="ORF">ILEXP_LOCUS9234</name>
</gene>
<comment type="caution">
    <text evidence="6">The sequence shown here is derived from an EMBL/GenBank/DDBJ whole genome shotgun (WGS) entry which is preliminary data.</text>
</comment>
<dbReference type="InterPro" id="IPR023586">
    <property type="entry name" value="Ile-tRNA-ligase_type2"/>
</dbReference>
<dbReference type="Gene3D" id="3.90.740.10">
    <property type="entry name" value="Valyl/Leucyl/Isoleucyl-tRNA synthetase, editing domain"/>
    <property type="match status" value="1"/>
</dbReference>
<sequence length="70" mass="7814">GENLIVAVDDDGCFIGRICDFSGRYVKDADKDIIQAVKEKGRLVKSGSCMHSYPFCWRSDTPLIYRAVPS</sequence>
<accession>A0ABC8RBJ4</accession>
<evidence type="ECO:0000256" key="5">
    <source>
        <dbReference type="ARBA" id="ARBA00023146"/>
    </source>
</evidence>
<keyword evidence="1" id="KW-0436">Ligase</keyword>
<dbReference type="SUPFAM" id="SSF50677">
    <property type="entry name" value="ValRS/IleRS/LeuRS editing domain"/>
    <property type="match status" value="1"/>
</dbReference>
<name>A0ABC8RBJ4_9AQUA</name>
<evidence type="ECO:0000313" key="7">
    <source>
        <dbReference type="Proteomes" id="UP001642360"/>
    </source>
</evidence>
<evidence type="ECO:0000256" key="3">
    <source>
        <dbReference type="ARBA" id="ARBA00022840"/>
    </source>
</evidence>
<feature type="non-terminal residue" evidence="6">
    <location>
        <position position="70"/>
    </location>
</feature>
<dbReference type="GO" id="GO:0006412">
    <property type="term" value="P:translation"/>
    <property type="evidence" value="ECO:0007669"/>
    <property type="project" value="UniProtKB-KW"/>
</dbReference>
<keyword evidence="5" id="KW-0030">Aminoacyl-tRNA synthetase</keyword>
<feature type="non-terminal residue" evidence="6">
    <location>
        <position position="1"/>
    </location>
</feature>
<evidence type="ECO:0000256" key="1">
    <source>
        <dbReference type="ARBA" id="ARBA00022598"/>
    </source>
</evidence>
<keyword evidence="4" id="KW-0648">Protein biosynthesis</keyword>
<evidence type="ECO:0000256" key="2">
    <source>
        <dbReference type="ARBA" id="ARBA00022741"/>
    </source>
</evidence>
<dbReference type="Proteomes" id="UP001642360">
    <property type="component" value="Unassembled WGS sequence"/>
</dbReference>
<dbReference type="EMBL" id="CAUOFW020001158">
    <property type="protein sequence ID" value="CAK9141641.1"/>
    <property type="molecule type" value="Genomic_DNA"/>
</dbReference>
<organism evidence="6 7">
    <name type="scientific">Ilex paraguariensis</name>
    <name type="common">yerba mate</name>
    <dbReference type="NCBI Taxonomy" id="185542"/>
    <lineage>
        <taxon>Eukaryota</taxon>
        <taxon>Viridiplantae</taxon>
        <taxon>Streptophyta</taxon>
        <taxon>Embryophyta</taxon>
        <taxon>Tracheophyta</taxon>
        <taxon>Spermatophyta</taxon>
        <taxon>Magnoliopsida</taxon>
        <taxon>eudicotyledons</taxon>
        <taxon>Gunneridae</taxon>
        <taxon>Pentapetalae</taxon>
        <taxon>asterids</taxon>
        <taxon>campanulids</taxon>
        <taxon>Aquifoliales</taxon>
        <taxon>Aquifoliaceae</taxon>
        <taxon>Ilex</taxon>
    </lineage>
</organism>
<dbReference type="PANTHER" id="PTHR42780:SF1">
    <property type="entry name" value="ISOLEUCINE--TRNA LIGASE, CYTOPLASMIC"/>
    <property type="match status" value="1"/>
</dbReference>
<dbReference type="InterPro" id="IPR009008">
    <property type="entry name" value="Val/Leu/Ile-tRNA-synth_edit"/>
</dbReference>
<proteinExistence type="predicted"/>
<dbReference type="GO" id="GO:0004812">
    <property type="term" value="F:aminoacyl-tRNA ligase activity"/>
    <property type="evidence" value="ECO:0007669"/>
    <property type="project" value="UniProtKB-KW"/>
</dbReference>
<reference evidence="6 7" key="1">
    <citation type="submission" date="2024-02" db="EMBL/GenBank/DDBJ databases">
        <authorList>
            <person name="Vignale AGUSTIN F."/>
            <person name="Sosa J E."/>
            <person name="Modenutti C."/>
        </authorList>
    </citation>
    <scope>NUCLEOTIDE SEQUENCE [LARGE SCALE GENOMIC DNA]</scope>
</reference>
<evidence type="ECO:0000256" key="4">
    <source>
        <dbReference type="ARBA" id="ARBA00022917"/>
    </source>
</evidence>
<protein>
    <submittedName>
        <fullName evidence="6">Uncharacterized protein</fullName>
    </submittedName>
</protein>
<dbReference type="GO" id="GO:0005524">
    <property type="term" value="F:ATP binding"/>
    <property type="evidence" value="ECO:0007669"/>
    <property type="project" value="UniProtKB-KW"/>
</dbReference>
<evidence type="ECO:0000313" key="6">
    <source>
        <dbReference type="EMBL" id="CAK9141641.1"/>
    </source>
</evidence>
<keyword evidence="3" id="KW-0067">ATP-binding</keyword>
<keyword evidence="7" id="KW-1185">Reference proteome</keyword>
<keyword evidence="2" id="KW-0547">Nucleotide-binding</keyword>
<dbReference type="PANTHER" id="PTHR42780">
    <property type="entry name" value="SOLEUCYL-TRNA SYNTHETASE"/>
    <property type="match status" value="1"/>
</dbReference>
<dbReference type="AlphaFoldDB" id="A0ABC8RBJ4"/>